<accession>A0ABX4MB79</accession>
<evidence type="ECO:0000313" key="11">
    <source>
        <dbReference type="Proteomes" id="UP000194577"/>
    </source>
</evidence>
<dbReference type="InterPro" id="IPR027417">
    <property type="entry name" value="P-loop_NTPase"/>
</dbReference>
<evidence type="ECO:0000256" key="7">
    <source>
        <dbReference type="SAM" id="Phobius"/>
    </source>
</evidence>
<evidence type="ECO:0000256" key="2">
    <source>
        <dbReference type="ARBA" id="ARBA00022692"/>
    </source>
</evidence>
<dbReference type="SUPFAM" id="SSF52540">
    <property type="entry name" value="P-loop containing nucleoside triphosphate hydrolases"/>
    <property type="match status" value="1"/>
</dbReference>
<evidence type="ECO:0000256" key="6">
    <source>
        <dbReference type="ARBA" id="ARBA00023136"/>
    </source>
</evidence>
<dbReference type="InterPro" id="IPR036640">
    <property type="entry name" value="ABC1_TM_sf"/>
</dbReference>
<keyword evidence="2 7" id="KW-0812">Transmembrane</keyword>
<dbReference type="PANTHER" id="PTHR24221:SF654">
    <property type="entry name" value="ATP-BINDING CASSETTE SUB-FAMILY B MEMBER 6"/>
    <property type="match status" value="1"/>
</dbReference>
<dbReference type="GO" id="GO:0005524">
    <property type="term" value="F:ATP binding"/>
    <property type="evidence" value="ECO:0007669"/>
    <property type="project" value="UniProtKB-KW"/>
</dbReference>
<evidence type="ECO:0000256" key="4">
    <source>
        <dbReference type="ARBA" id="ARBA00022840"/>
    </source>
</evidence>
<dbReference type="Gene3D" id="1.20.1560.10">
    <property type="entry name" value="ABC transporter type 1, transmembrane domain"/>
    <property type="match status" value="1"/>
</dbReference>
<evidence type="ECO:0000313" key="10">
    <source>
        <dbReference type="EMBL" id="PHP52735.1"/>
    </source>
</evidence>
<gene>
    <name evidence="10" type="ORF">BW737_007740</name>
</gene>
<evidence type="ECO:0000256" key="3">
    <source>
        <dbReference type="ARBA" id="ARBA00022741"/>
    </source>
</evidence>
<keyword evidence="5 7" id="KW-1133">Transmembrane helix</keyword>
<dbReference type="InterPro" id="IPR003593">
    <property type="entry name" value="AAA+_ATPase"/>
</dbReference>
<keyword evidence="11" id="KW-1185">Reference proteome</keyword>
<keyword evidence="3" id="KW-0547">Nucleotide-binding</keyword>
<evidence type="ECO:0000256" key="5">
    <source>
        <dbReference type="ARBA" id="ARBA00022989"/>
    </source>
</evidence>
<dbReference type="PANTHER" id="PTHR24221">
    <property type="entry name" value="ATP-BINDING CASSETTE SUB-FAMILY B"/>
    <property type="match status" value="1"/>
</dbReference>
<dbReference type="PROSITE" id="PS50929">
    <property type="entry name" value="ABC_TM1F"/>
    <property type="match status" value="1"/>
</dbReference>
<feature type="domain" description="ABC transporter" evidence="8">
    <location>
        <begin position="391"/>
        <end position="626"/>
    </location>
</feature>
<name>A0ABX4MB79_9ACTO</name>
<keyword evidence="4 10" id="KW-0067">ATP-binding</keyword>
<feature type="transmembrane region" description="Helical" evidence="7">
    <location>
        <begin position="302"/>
        <end position="324"/>
    </location>
</feature>
<feature type="transmembrane region" description="Helical" evidence="7">
    <location>
        <begin position="110"/>
        <end position="131"/>
    </location>
</feature>
<feature type="transmembrane region" description="Helical" evidence="7">
    <location>
        <begin position="215"/>
        <end position="234"/>
    </location>
</feature>
<organism evidence="10 11">
    <name type="scientific">Actinomyces ruminis</name>
    <dbReference type="NCBI Taxonomy" id="1937003"/>
    <lineage>
        <taxon>Bacteria</taxon>
        <taxon>Bacillati</taxon>
        <taxon>Actinomycetota</taxon>
        <taxon>Actinomycetes</taxon>
        <taxon>Actinomycetales</taxon>
        <taxon>Actinomycetaceae</taxon>
        <taxon>Actinomyces</taxon>
    </lineage>
</organism>
<dbReference type="PROSITE" id="PS50893">
    <property type="entry name" value="ABC_TRANSPORTER_2"/>
    <property type="match status" value="1"/>
</dbReference>
<dbReference type="Pfam" id="PF00664">
    <property type="entry name" value="ABC_membrane"/>
    <property type="match status" value="1"/>
</dbReference>
<evidence type="ECO:0000256" key="1">
    <source>
        <dbReference type="ARBA" id="ARBA00004651"/>
    </source>
</evidence>
<feature type="transmembrane region" description="Helical" evidence="7">
    <location>
        <begin position="189"/>
        <end position="209"/>
    </location>
</feature>
<keyword evidence="6 7" id="KW-0472">Membrane</keyword>
<comment type="subcellular location">
    <subcellularLocation>
        <location evidence="1">Cell membrane</location>
        <topology evidence="1">Multi-pass membrane protein</topology>
    </subcellularLocation>
</comment>
<evidence type="ECO:0000259" key="8">
    <source>
        <dbReference type="PROSITE" id="PS50893"/>
    </source>
</evidence>
<dbReference type="InterPro" id="IPR039421">
    <property type="entry name" value="Type_1_exporter"/>
</dbReference>
<dbReference type="InterPro" id="IPR011527">
    <property type="entry name" value="ABC1_TM_dom"/>
</dbReference>
<comment type="caution">
    <text evidence="10">The sequence shown here is derived from an EMBL/GenBank/DDBJ whole genome shotgun (WGS) entry which is preliminary data.</text>
</comment>
<dbReference type="Gene3D" id="3.40.50.300">
    <property type="entry name" value="P-loop containing nucleotide triphosphate hydrolases"/>
    <property type="match status" value="1"/>
</dbReference>
<feature type="domain" description="ABC transmembrane type-1" evidence="9">
    <location>
        <begin position="77"/>
        <end position="359"/>
    </location>
</feature>
<dbReference type="PROSITE" id="PS00211">
    <property type="entry name" value="ABC_TRANSPORTER_1"/>
    <property type="match status" value="1"/>
</dbReference>
<feature type="transmembrane region" description="Helical" evidence="7">
    <location>
        <begin position="81"/>
        <end position="104"/>
    </location>
</feature>
<dbReference type="Pfam" id="PF00005">
    <property type="entry name" value="ABC_tran"/>
    <property type="match status" value="1"/>
</dbReference>
<dbReference type="EMBL" id="MTPX02000041">
    <property type="protein sequence ID" value="PHP52735.1"/>
    <property type="molecule type" value="Genomic_DNA"/>
</dbReference>
<reference evidence="10 11" key="1">
    <citation type="submission" date="2017-10" db="EMBL/GenBank/DDBJ databases">
        <title>Draft genome sequence of cellulolytic Actinomyces sp CtC72 isolated from cattle rumen fluid.</title>
        <authorList>
            <person name="Joshi A.J."/>
            <person name="Vasudevan G."/>
            <person name="Lanjekar V.B."/>
            <person name="Hivarkar S."/>
            <person name="Engineer A."/>
            <person name="Pore S.D."/>
            <person name="Dhakephalkar P.K."/>
            <person name="Dagar S."/>
        </authorList>
    </citation>
    <scope>NUCLEOTIDE SEQUENCE [LARGE SCALE GENOMIC DNA]</scope>
    <source>
        <strain evidence="11">CtC72</strain>
    </source>
</reference>
<dbReference type="Proteomes" id="UP000194577">
    <property type="component" value="Unassembled WGS sequence"/>
</dbReference>
<dbReference type="InterPro" id="IPR017871">
    <property type="entry name" value="ABC_transporter-like_CS"/>
</dbReference>
<dbReference type="SMART" id="SM00382">
    <property type="entry name" value="AAA"/>
    <property type="match status" value="1"/>
</dbReference>
<dbReference type="InterPro" id="IPR003439">
    <property type="entry name" value="ABC_transporter-like_ATP-bd"/>
</dbReference>
<protein>
    <submittedName>
        <fullName evidence="10">ABC transporter ATP-binding protein</fullName>
    </submittedName>
</protein>
<evidence type="ECO:0000259" key="9">
    <source>
        <dbReference type="PROSITE" id="PS50929"/>
    </source>
</evidence>
<proteinExistence type="predicted"/>
<sequence length="636" mass="67801">MPSCSPSLTTGHCCVRAASTSTPRRTAMTETMNSAARTTVNPTTVGAQAGDDRYASRSLMARYHRLMGPVAWRQVTGGMGIGVLSGIFSGLALLFLLPASVALATGRPCWGLSFGGWLIVLAVLAVAAAIADYFSQRIGMTGALGFQHDVHYAIGDQVARVPLSWFDADSAGVMSRAVSREMMSLSESAAHFLNSLSTTVAGCVVIWLGSWAWDWRLGLLLTCAAPLLAVFLRASRRLIDHGKAVSEPAERELAARIVEFARCQGALRSCHAAADYRQLSDAFDAVARTSRRGLWWETAGNLVNGVLVQVIVVAMIALSAALAVSGALEPLQAVVTIGICLRFTTMLDSIGTTTAGIEERRQMMDHLDTVMDVAPLPEPSAAAAESEPGAVELDDVHFSYLPGTPVLRGVSVHVPARSMCAIVGPSGSGKTTIARLIARFWDVEAGTVRVGGTDVRDMPVADLMSRLSMVFQDVYLFDDTLEANIRIGNPDADVARVRWAADLAGVTEIADRLPDGWDTRVGEGGQALSGGERQRVSIARALLKQAPIVLLDEATSALDAENEAHIVAAMQELRCTSTLIVIAHKLETVAAADQVVVLSEAGQVAQHGTHADLVEAAGPYRDFWNYRSRTAGWRLV</sequence>
<dbReference type="SUPFAM" id="SSF90123">
    <property type="entry name" value="ABC transporter transmembrane region"/>
    <property type="match status" value="1"/>
</dbReference>